<evidence type="ECO:0000256" key="5">
    <source>
        <dbReference type="ARBA" id="ARBA00023180"/>
    </source>
</evidence>
<comment type="subcellular location">
    <subcellularLocation>
        <location evidence="1">Membrane</location>
        <topology evidence="1">Single-pass type II membrane protein</topology>
    </subcellularLocation>
</comment>
<evidence type="ECO:0000256" key="2">
    <source>
        <dbReference type="ARBA" id="ARBA00022676"/>
    </source>
</evidence>
<dbReference type="PANTHER" id="PTHR46671:SF7">
    <property type="entry name" value="CORE-2_I-BRANCHING ENZYME"/>
    <property type="match status" value="1"/>
</dbReference>
<keyword evidence="7" id="KW-1185">Reference proteome</keyword>
<dbReference type="EMBL" id="KE125062">
    <property type="protein sequence ID" value="EPB72188.1"/>
    <property type="molecule type" value="Genomic_DNA"/>
</dbReference>
<evidence type="ECO:0000313" key="7">
    <source>
        <dbReference type="Proteomes" id="UP000054495"/>
    </source>
</evidence>
<dbReference type="Proteomes" id="UP000054495">
    <property type="component" value="Unassembled WGS sequence"/>
</dbReference>
<evidence type="ECO:0000256" key="4">
    <source>
        <dbReference type="ARBA" id="ARBA00023136"/>
    </source>
</evidence>
<evidence type="ECO:0000256" key="3">
    <source>
        <dbReference type="ARBA" id="ARBA00022679"/>
    </source>
</evidence>
<organism evidence="6 7">
    <name type="scientific">Ancylostoma ceylanicum</name>
    <dbReference type="NCBI Taxonomy" id="53326"/>
    <lineage>
        <taxon>Eukaryota</taxon>
        <taxon>Metazoa</taxon>
        <taxon>Ecdysozoa</taxon>
        <taxon>Nematoda</taxon>
        <taxon>Chromadorea</taxon>
        <taxon>Rhabditida</taxon>
        <taxon>Rhabditina</taxon>
        <taxon>Rhabditomorpha</taxon>
        <taxon>Strongyloidea</taxon>
        <taxon>Ancylostomatidae</taxon>
        <taxon>Ancylostomatinae</taxon>
        <taxon>Ancylostoma</taxon>
    </lineage>
</organism>
<evidence type="ECO:0008006" key="8">
    <source>
        <dbReference type="Google" id="ProtNLM"/>
    </source>
</evidence>
<dbReference type="InterPro" id="IPR003406">
    <property type="entry name" value="Glyco_trans_14"/>
</dbReference>
<evidence type="ECO:0000256" key="1">
    <source>
        <dbReference type="ARBA" id="ARBA00004606"/>
    </source>
</evidence>
<keyword evidence="3" id="KW-0808">Transferase</keyword>
<accession>A0A0D6LLW6</accession>
<dbReference type="GO" id="GO:0016020">
    <property type="term" value="C:membrane"/>
    <property type="evidence" value="ECO:0007669"/>
    <property type="project" value="UniProtKB-SubCell"/>
</dbReference>
<dbReference type="GO" id="GO:0016757">
    <property type="term" value="F:glycosyltransferase activity"/>
    <property type="evidence" value="ECO:0007669"/>
    <property type="project" value="UniProtKB-KW"/>
</dbReference>
<keyword evidence="4" id="KW-0472">Membrane</keyword>
<protein>
    <recommendedName>
        <fullName evidence="8">Core-2/I-Branching enzyme</fullName>
    </recommendedName>
</protein>
<name>A0A0D6LLW6_9BILA</name>
<sequence length="359" mass="41114">MLQAYIASVATHRPVLRSSEQISSCEEIRSRVVGSAPMKTLAFGVAYARIVYRDYEFLEDELRSSYHSQNYFCYSIDRKANKNFHSRIEKLASCLPNVLITADEYDVDGAGHNMNHAHYACMRLLVRKPGWGYVVLLQHEQIDVSESAVSEKQLNASLSFAKGAVQASLSRAAVEWLVLTANLTTLIQQINEMPFGVDEILLESLQISDDIDMPGRFTSKCLAQGQNTDFITRMSHWTYGEKEGCKSRYIRNALCVLGVEDLHSLSQYPNIMANKMLPEFDYAIVECVHEMIFNRTFLGQVDHPLDTEYYSNMVNSYSFGIILEYYMLDRRHGRMSLVLDAKFVERRDEDLEYDQLDPI</sequence>
<evidence type="ECO:0000313" key="6">
    <source>
        <dbReference type="EMBL" id="EPB72188.1"/>
    </source>
</evidence>
<gene>
    <name evidence="6" type="ORF">ANCCEY_08722</name>
</gene>
<proteinExistence type="predicted"/>
<keyword evidence="5" id="KW-0325">Glycoprotein</keyword>
<keyword evidence="2" id="KW-0328">Glycosyltransferase</keyword>
<dbReference type="PANTHER" id="PTHR46671">
    <property type="entry name" value="PROTEIN CBG11221"/>
    <property type="match status" value="1"/>
</dbReference>
<dbReference type="AlphaFoldDB" id="A0A0D6LLW6"/>
<reference evidence="6 7" key="1">
    <citation type="submission" date="2013-05" db="EMBL/GenBank/DDBJ databases">
        <title>Draft genome of the parasitic nematode Anyclostoma ceylanicum.</title>
        <authorList>
            <person name="Mitreva M."/>
        </authorList>
    </citation>
    <scope>NUCLEOTIDE SEQUENCE [LARGE SCALE GENOMIC DNA]</scope>
</reference>
<dbReference type="Pfam" id="PF02485">
    <property type="entry name" value="Branch"/>
    <property type="match status" value="2"/>
</dbReference>